<evidence type="ECO:0000256" key="1">
    <source>
        <dbReference type="SAM" id="MobiDB-lite"/>
    </source>
</evidence>
<dbReference type="EMBL" id="GEFM01007212">
    <property type="protein sequence ID" value="JAP68584.1"/>
    <property type="molecule type" value="mRNA"/>
</dbReference>
<feature type="region of interest" description="Disordered" evidence="1">
    <location>
        <begin position="1"/>
        <end position="68"/>
    </location>
</feature>
<evidence type="ECO:0000313" key="2">
    <source>
        <dbReference type="EMBL" id="JAP68584.1"/>
    </source>
</evidence>
<accession>A0A131XM53</accession>
<organism evidence="2">
    <name type="scientific">Ixodes ricinus</name>
    <name type="common">Common tick</name>
    <name type="synonym">Acarus ricinus</name>
    <dbReference type="NCBI Taxonomy" id="34613"/>
    <lineage>
        <taxon>Eukaryota</taxon>
        <taxon>Metazoa</taxon>
        <taxon>Ecdysozoa</taxon>
        <taxon>Arthropoda</taxon>
        <taxon>Chelicerata</taxon>
        <taxon>Arachnida</taxon>
        <taxon>Acari</taxon>
        <taxon>Parasitiformes</taxon>
        <taxon>Ixodida</taxon>
        <taxon>Ixodoidea</taxon>
        <taxon>Ixodidae</taxon>
        <taxon>Ixodinae</taxon>
        <taxon>Ixodes</taxon>
    </lineage>
</organism>
<feature type="non-terminal residue" evidence="2">
    <location>
        <position position="68"/>
    </location>
</feature>
<proteinExistence type="evidence at transcript level"/>
<feature type="non-terminal residue" evidence="2">
    <location>
        <position position="1"/>
    </location>
</feature>
<reference evidence="2" key="1">
    <citation type="submission" date="2016-02" db="EMBL/GenBank/DDBJ databases">
        <title>RNAseq analyses of the midgut from blood- or serum-fed Ixodes ricinus ticks.</title>
        <authorList>
            <person name="Perner J."/>
            <person name="Provaznik J."/>
            <person name="Schrenkova J."/>
            <person name="Urbanova V."/>
            <person name="Ribeiro J.M."/>
            <person name="Kopacek P."/>
        </authorList>
    </citation>
    <scope>NUCLEOTIDE SEQUENCE</scope>
    <source>
        <tissue evidence="2">Gut</tissue>
    </source>
</reference>
<feature type="compositionally biased region" description="Basic residues" evidence="1">
    <location>
        <begin position="29"/>
        <end position="44"/>
    </location>
</feature>
<protein>
    <submittedName>
        <fullName evidence="2">Uncharacterized protein</fullName>
    </submittedName>
</protein>
<sequence>RNRGRRRRDYREHGARLSTGRRCPPGFIKRQRWDRQKRKKTTRRMRQECRPRPKRRRRPSSWCAATSA</sequence>
<dbReference type="AlphaFoldDB" id="A0A131XM53"/>
<name>A0A131XM53_IXORI</name>